<reference evidence="2 3" key="1">
    <citation type="journal article" date="2018" name="Mol. Biol. Evol.">
        <title>Analysis of the draft genome of the red seaweed Gracilariopsis chorda provides insights into genome size evolution in Rhodophyta.</title>
        <authorList>
            <person name="Lee J."/>
            <person name="Yang E.C."/>
            <person name="Graf L."/>
            <person name="Yang J.H."/>
            <person name="Qiu H."/>
            <person name="Zel Zion U."/>
            <person name="Chan C.X."/>
            <person name="Stephens T.G."/>
            <person name="Weber A.P.M."/>
            <person name="Boo G.H."/>
            <person name="Boo S.M."/>
            <person name="Kim K.M."/>
            <person name="Shin Y."/>
            <person name="Jung M."/>
            <person name="Lee S.J."/>
            <person name="Yim H.S."/>
            <person name="Lee J.H."/>
            <person name="Bhattacharya D."/>
            <person name="Yoon H.S."/>
        </authorList>
    </citation>
    <scope>NUCLEOTIDE SEQUENCE [LARGE SCALE GENOMIC DNA]</scope>
    <source>
        <strain evidence="2 3">SKKU-2015</strain>
        <tissue evidence="2">Whole body</tissue>
    </source>
</reference>
<protein>
    <submittedName>
        <fullName evidence="2">Methylesterase 18</fullName>
    </submittedName>
</protein>
<keyword evidence="3" id="KW-1185">Reference proteome</keyword>
<evidence type="ECO:0000313" key="2">
    <source>
        <dbReference type="EMBL" id="PXF47533.1"/>
    </source>
</evidence>
<dbReference type="PANTHER" id="PTHR42886:SF42">
    <property type="entry name" value="ALPHA_BETA-HYDROLASES SUPERFAMILY PROTEIN"/>
    <property type="match status" value="1"/>
</dbReference>
<dbReference type="STRING" id="448386.A0A2V3IZQ6"/>
<proteinExistence type="predicted"/>
<dbReference type="GO" id="GO:0006654">
    <property type="term" value="P:phosphatidic acid biosynthetic process"/>
    <property type="evidence" value="ECO:0007669"/>
    <property type="project" value="TreeGrafter"/>
</dbReference>
<dbReference type="Gene3D" id="3.40.50.1820">
    <property type="entry name" value="alpha/beta hydrolase"/>
    <property type="match status" value="1"/>
</dbReference>
<organism evidence="2 3">
    <name type="scientific">Gracilariopsis chorda</name>
    <dbReference type="NCBI Taxonomy" id="448386"/>
    <lineage>
        <taxon>Eukaryota</taxon>
        <taxon>Rhodophyta</taxon>
        <taxon>Florideophyceae</taxon>
        <taxon>Rhodymeniophycidae</taxon>
        <taxon>Gracilariales</taxon>
        <taxon>Gracilariaceae</taxon>
        <taxon>Gracilariopsis</taxon>
    </lineage>
</organism>
<dbReference type="OrthoDB" id="8119704at2759"/>
<comment type="caution">
    <text evidence="2">The sequence shown here is derived from an EMBL/GenBank/DDBJ whole genome shotgun (WGS) entry which is preliminary data.</text>
</comment>
<dbReference type="Proteomes" id="UP000247409">
    <property type="component" value="Unassembled WGS sequence"/>
</dbReference>
<dbReference type="Pfam" id="PF12697">
    <property type="entry name" value="Abhydrolase_6"/>
    <property type="match status" value="1"/>
</dbReference>
<dbReference type="SUPFAM" id="SSF53474">
    <property type="entry name" value="alpha/beta-Hydrolases"/>
    <property type="match status" value="1"/>
</dbReference>
<dbReference type="GO" id="GO:0055088">
    <property type="term" value="P:lipid homeostasis"/>
    <property type="evidence" value="ECO:0007669"/>
    <property type="project" value="TreeGrafter"/>
</dbReference>
<name>A0A2V3IZQ6_9FLOR</name>
<gene>
    <name evidence="2" type="ORF">BWQ96_02677</name>
</gene>
<evidence type="ECO:0000313" key="3">
    <source>
        <dbReference type="Proteomes" id="UP000247409"/>
    </source>
</evidence>
<evidence type="ECO:0000259" key="1">
    <source>
        <dbReference type="Pfam" id="PF12697"/>
    </source>
</evidence>
<sequence>MEVIDVPPTVDTTTAPPEPHLILFVHGSLHGAWCFKYFQSYFADRGYLTKAISLRGCGESQIDQTTSTTIDQHIGDLNDAIPKLVGSTPPILVGHSNGCFYIQKWLEQNTTVPVPSTVFLTPIPPSGVSKMVMRTMKKQGLWNALRIALGIMRKAMTKEVLFCRRLLFSKKDAEGFSEQLEGDQKLQEYMHLMGKTKLTLDGRSFKKTVQSTGTFTGKAIVLGGTNDVLVDQEGLEETAQMWNADLHIFDDAPHELMLYSKWEDVAELILKWLQEQNPMLESGTNQQPNSI</sequence>
<dbReference type="EMBL" id="NBIV01000023">
    <property type="protein sequence ID" value="PXF47533.1"/>
    <property type="molecule type" value="Genomic_DNA"/>
</dbReference>
<dbReference type="GO" id="GO:0052689">
    <property type="term" value="F:carboxylic ester hydrolase activity"/>
    <property type="evidence" value="ECO:0007669"/>
    <property type="project" value="TreeGrafter"/>
</dbReference>
<dbReference type="InterPro" id="IPR029058">
    <property type="entry name" value="AB_hydrolase_fold"/>
</dbReference>
<dbReference type="InterPro" id="IPR000073">
    <property type="entry name" value="AB_hydrolase_1"/>
</dbReference>
<dbReference type="GO" id="GO:0042171">
    <property type="term" value="F:lysophosphatidic acid acyltransferase activity"/>
    <property type="evidence" value="ECO:0007669"/>
    <property type="project" value="TreeGrafter"/>
</dbReference>
<dbReference type="PANTHER" id="PTHR42886">
    <property type="entry name" value="RE40534P-RELATED"/>
    <property type="match status" value="1"/>
</dbReference>
<dbReference type="AlphaFoldDB" id="A0A2V3IZQ6"/>
<accession>A0A2V3IZQ6</accession>
<feature type="domain" description="AB hydrolase-1" evidence="1">
    <location>
        <begin position="22"/>
        <end position="267"/>
    </location>
</feature>